<feature type="compositionally biased region" description="Acidic residues" evidence="1">
    <location>
        <begin position="46"/>
        <end position="60"/>
    </location>
</feature>
<evidence type="ECO:0000313" key="3">
    <source>
        <dbReference type="Proteomes" id="UP001062632"/>
    </source>
</evidence>
<evidence type="ECO:0000256" key="1">
    <source>
        <dbReference type="SAM" id="MobiDB-lite"/>
    </source>
</evidence>
<keyword evidence="3" id="KW-1185">Reference proteome</keyword>
<proteinExistence type="predicted"/>
<dbReference type="EMBL" id="BAQC01000107">
    <property type="protein sequence ID" value="GBR55360.1"/>
    <property type="molecule type" value="Genomic_DNA"/>
</dbReference>
<name>A0ABQ0QSK7_9PROT</name>
<feature type="region of interest" description="Disordered" evidence="1">
    <location>
        <begin position="33"/>
        <end position="60"/>
    </location>
</feature>
<gene>
    <name evidence="2" type="ORF">AA106555_2004</name>
</gene>
<organism evidence="2 3">
    <name type="scientific">Neokomagataea thailandica NBRC 106555</name>
    <dbReference type="NCBI Taxonomy" id="1223520"/>
    <lineage>
        <taxon>Bacteria</taxon>
        <taxon>Pseudomonadati</taxon>
        <taxon>Pseudomonadota</taxon>
        <taxon>Alphaproteobacteria</taxon>
        <taxon>Acetobacterales</taxon>
        <taxon>Acetobacteraceae</taxon>
        <taxon>Neokomagataea</taxon>
    </lineage>
</organism>
<comment type="caution">
    <text evidence="2">The sequence shown here is derived from an EMBL/GenBank/DDBJ whole genome shotgun (WGS) entry which is preliminary data.</text>
</comment>
<protein>
    <submittedName>
        <fullName evidence="2">Uncharacterized protein</fullName>
    </submittedName>
</protein>
<sequence length="60" mass="6521">MGASHKTGTDITPRLEGDVKHLLSATAFKRRAIMPRQAGSKNSGGDCDEMPCDSDDHEFM</sequence>
<accession>A0ABQ0QSK7</accession>
<dbReference type="Proteomes" id="UP001062632">
    <property type="component" value="Unassembled WGS sequence"/>
</dbReference>
<evidence type="ECO:0000313" key="2">
    <source>
        <dbReference type="EMBL" id="GBR55360.1"/>
    </source>
</evidence>
<reference evidence="2 3" key="1">
    <citation type="submission" date="2013-04" db="EMBL/GenBank/DDBJ databases">
        <title>The genome sequencing project of 58 acetic acid bacteria.</title>
        <authorList>
            <person name="Okamoto-Kainuma A."/>
            <person name="Ishikawa M."/>
            <person name="Umino S."/>
            <person name="Koizumi Y."/>
            <person name="Shiwa Y."/>
            <person name="Yoshikawa H."/>
            <person name="Matsutani M."/>
            <person name="Matsushita K."/>
        </authorList>
    </citation>
    <scope>NUCLEOTIDE SEQUENCE [LARGE SCALE GENOMIC DNA]</scope>
    <source>
        <strain evidence="2 3">NBRC 106555</strain>
    </source>
</reference>